<keyword evidence="7" id="KW-0472">Membrane</keyword>
<organism evidence="9 10">
    <name type="scientific">Cocos nucifera</name>
    <name type="common">Coconut palm</name>
    <dbReference type="NCBI Taxonomy" id="13894"/>
    <lineage>
        <taxon>Eukaryota</taxon>
        <taxon>Viridiplantae</taxon>
        <taxon>Streptophyta</taxon>
        <taxon>Embryophyta</taxon>
        <taxon>Tracheophyta</taxon>
        <taxon>Spermatophyta</taxon>
        <taxon>Magnoliopsida</taxon>
        <taxon>Liliopsida</taxon>
        <taxon>Arecaceae</taxon>
        <taxon>Arecoideae</taxon>
        <taxon>Cocoseae</taxon>
        <taxon>Attaleinae</taxon>
        <taxon>Cocos</taxon>
    </lineage>
</organism>
<keyword evidence="10" id="KW-1185">Reference proteome</keyword>
<keyword evidence="5" id="KW-1133">Transmembrane helix</keyword>
<dbReference type="EMBL" id="CM017874">
    <property type="protein sequence ID" value="KAG1335512.1"/>
    <property type="molecule type" value="Genomic_DNA"/>
</dbReference>
<keyword evidence="6" id="KW-0346">Stress response</keyword>
<evidence type="ECO:0000256" key="7">
    <source>
        <dbReference type="ARBA" id="ARBA00023136"/>
    </source>
</evidence>
<dbReference type="InterPro" id="IPR028144">
    <property type="entry name" value="CYSTM_dom"/>
</dbReference>
<dbReference type="GO" id="GO:0046872">
    <property type="term" value="F:metal ion binding"/>
    <property type="evidence" value="ECO:0007669"/>
    <property type="project" value="UniProtKB-KW"/>
</dbReference>
<evidence type="ECO:0000256" key="1">
    <source>
        <dbReference type="ARBA" id="ARBA00004162"/>
    </source>
</evidence>
<evidence type="ECO:0000259" key="8">
    <source>
        <dbReference type="Pfam" id="PF12734"/>
    </source>
</evidence>
<evidence type="ECO:0000256" key="5">
    <source>
        <dbReference type="ARBA" id="ARBA00022989"/>
    </source>
</evidence>
<gene>
    <name evidence="9" type="ORF">COCNU_03G016310</name>
</gene>
<evidence type="ECO:0000256" key="2">
    <source>
        <dbReference type="ARBA" id="ARBA00009444"/>
    </source>
</evidence>
<accession>A0A8K0I459</accession>
<feature type="domain" description="Cysteine-rich transmembrane" evidence="8">
    <location>
        <begin position="2"/>
        <end position="43"/>
    </location>
</feature>
<keyword evidence="4" id="KW-0479">Metal-binding</keyword>
<dbReference type="AlphaFoldDB" id="A0A8K0I459"/>
<evidence type="ECO:0000313" key="10">
    <source>
        <dbReference type="Proteomes" id="UP000797356"/>
    </source>
</evidence>
<dbReference type="GO" id="GO:0010038">
    <property type="term" value="P:response to metal ion"/>
    <property type="evidence" value="ECO:0007669"/>
    <property type="project" value="UniProtKB-ARBA"/>
</dbReference>
<evidence type="ECO:0000256" key="3">
    <source>
        <dbReference type="ARBA" id="ARBA00022692"/>
    </source>
</evidence>
<dbReference type="PANTHER" id="PTHR35470:SF6">
    <property type="entry name" value="PROTEIN CYSTEINE-RICH TRANSMEMBRANE MODULE 2"/>
    <property type="match status" value="1"/>
</dbReference>
<comment type="similarity">
    <text evidence="2">Belongs to the CYSTM1 family.</text>
</comment>
<comment type="subcellular location">
    <subcellularLocation>
        <location evidence="1">Cell membrane</location>
        <topology evidence="1">Single-pass membrane protein</topology>
    </subcellularLocation>
</comment>
<dbReference type="InterPro" id="IPR051671">
    <property type="entry name" value="CYSTM1_HM_Tolerance"/>
</dbReference>
<dbReference type="PANTHER" id="PTHR35470">
    <property type="entry name" value="CADMIUM TOLERANT 3"/>
    <property type="match status" value="1"/>
</dbReference>
<sequence>MYAPPSSQEMSHFEHIQRRHEEKGCIYALLFALCCCFCCYETCECCLDCLCCCCQ</sequence>
<proteinExistence type="inferred from homology"/>
<dbReference type="GO" id="GO:0005886">
    <property type="term" value="C:plasma membrane"/>
    <property type="evidence" value="ECO:0007669"/>
    <property type="project" value="UniProtKB-SubCell"/>
</dbReference>
<dbReference type="Pfam" id="PF12734">
    <property type="entry name" value="CYSTM"/>
    <property type="match status" value="1"/>
</dbReference>
<dbReference type="Proteomes" id="UP000797356">
    <property type="component" value="Chromosome 3"/>
</dbReference>
<evidence type="ECO:0000256" key="4">
    <source>
        <dbReference type="ARBA" id="ARBA00022723"/>
    </source>
</evidence>
<comment type="caution">
    <text evidence="9">The sequence shown here is derived from an EMBL/GenBank/DDBJ whole genome shotgun (WGS) entry which is preliminary data.</text>
</comment>
<evidence type="ECO:0000313" key="9">
    <source>
        <dbReference type="EMBL" id="KAG1335512.1"/>
    </source>
</evidence>
<reference evidence="9" key="2">
    <citation type="submission" date="2019-07" db="EMBL/GenBank/DDBJ databases">
        <authorList>
            <person name="Yang Y."/>
            <person name="Bocs S."/>
            <person name="Baudouin L."/>
        </authorList>
    </citation>
    <scope>NUCLEOTIDE SEQUENCE</scope>
    <source>
        <tissue evidence="9">Spear leaf of Hainan Tall coconut</tissue>
    </source>
</reference>
<evidence type="ECO:0000256" key="6">
    <source>
        <dbReference type="ARBA" id="ARBA00023016"/>
    </source>
</evidence>
<reference evidence="9" key="1">
    <citation type="journal article" date="2017" name="Gigascience">
        <title>The genome draft of coconut (Cocos nucifera).</title>
        <authorList>
            <person name="Xiao Y."/>
            <person name="Xu P."/>
            <person name="Fan H."/>
            <person name="Baudouin L."/>
            <person name="Xia W."/>
            <person name="Bocs S."/>
            <person name="Xu J."/>
            <person name="Li Q."/>
            <person name="Guo A."/>
            <person name="Zhou L."/>
            <person name="Li J."/>
            <person name="Wu Y."/>
            <person name="Ma Z."/>
            <person name="Armero A."/>
            <person name="Issali A.E."/>
            <person name="Liu N."/>
            <person name="Peng M."/>
            <person name="Yang Y."/>
        </authorList>
    </citation>
    <scope>NUCLEOTIDE SEQUENCE</scope>
    <source>
        <tissue evidence="9">Spear leaf of Hainan Tall coconut</tissue>
    </source>
</reference>
<name>A0A8K0I459_COCNU</name>
<protein>
    <recommendedName>
        <fullName evidence="8">Cysteine-rich transmembrane domain-containing protein</fullName>
    </recommendedName>
</protein>
<keyword evidence="3" id="KW-0812">Transmembrane</keyword>